<dbReference type="HOGENOM" id="CLU_1701275_0_0_9"/>
<evidence type="ECO:0000313" key="2">
    <source>
        <dbReference type="Proteomes" id="UP000003157"/>
    </source>
</evidence>
<dbReference type="AlphaFoldDB" id="E7G988"/>
<organism evidence="1 2">
    <name type="scientific">Coprobacillus cateniformis</name>
    <dbReference type="NCBI Taxonomy" id="100884"/>
    <lineage>
        <taxon>Bacteria</taxon>
        <taxon>Bacillati</taxon>
        <taxon>Bacillota</taxon>
        <taxon>Erysipelotrichia</taxon>
        <taxon>Erysipelotrichales</taxon>
        <taxon>Coprobacillaceae</taxon>
        <taxon>Coprobacillus</taxon>
    </lineage>
</organism>
<protein>
    <submittedName>
        <fullName evidence="1">Uncharacterized protein</fullName>
    </submittedName>
</protein>
<dbReference type="STRING" id="100884.GCA_000269565_03169"/>
<dbReference type="EMBL" id="ADKX01000024">
    <property type="protein sequence ID" value="EFW05378.1"/>
    <property type="molecule type" value="Genomic_DNA"/>
</dbReference>
<accession>E7G988</accession>
<name>E7G988_9FIRM</name>
<gene>
    <name evidence="1" type="ORF">HMPREF9488_01326</name>
</gene>
<proteinExistence type="predicted"/>
<dbReference type="OrthoDB" id="2082488at2"/>
<dbReference type="RefSeq" id="WP_008788442.1">
    <property type="nucleotide sequence ID" value="NZ_AKCB01000002.1"/>
</dbReference>
<keyword evidence="2" id="KW-1185">Reference proteome</keyword>
<sequence>METVNTIRIKNKNEYIIQVNEQGDTISFNLEDPELMLKLDKTYQDIRRIQQTAKAQELVIRKKQDQKTEGMLSQNEKSLAKLAVKMFQDMRKVMDNFLGENACQKIFGNRNYITMYDDLFEQLEPHFAKMKLNAELFKKQIQQKYTQDQDDILR</sequence>
<evidence type="ECO:0000313" key="1">
    <source>
        <dbReference type="EMBL" id="EFW05378.1"/>
    </source>
</evidence>
<dbReference type="Proteomes" id="UP000003157">
    <property type="component" value="Unassembled WGS sequence"/>
</dbReference>
<comment type="caution">
    <text evidence="1">The sequence shown here is derived from an EMBL/GenBank/DDBJ whole genome shotgun (WGS) entry which is preliminary data.</text>
</comment>
<dbReference type="GeneID" id="78230959"/>
<reference evidence="1 2" key="1">
    <citation type="submission" date="2010-12" db="EMBL/GenBank/DDBJ databases">
        <title>The Genome Sequence of Coprobacillus sp. strain 29_1.</title>
        <authorList>
            <consortium name="The Broad Institute Genome Sequencing Platform"/>
            <person name="Earl A."/>
            <person name="Ward D."/>
            <person name="Feldgarden M."/>
            <person name="Gevers D."/>
            <person name="Daigneault M."/>
            <person name="Sibley C.D."/>
            <person name="White A."/>
            <person name="Strauss J."/>
            <person name="Allen-Vercoe E."/>
            <person name="Young S.K."/>
            <person name="Zeng Q."/>
            <person name="Gargeya S."/>
            <person name="Fitzgerald M."/>
            <person name="Haas B."/>
            <person name="Abouelleil A."/>
            <person name="Alvarado L."/>
            <person name="Arachchi H.M."/>
            <person name="Berlin A."/>
            <person name="Brown A."/>
            <person name="Chapman S.B."/>
            <person name="Chen Z."/>
            <person name="Dunbar C."/>
            <person name="Freedman E."/>
            <person name="Gearin G."/>
            <person name="Gellesch M."/>
            <person name="Goldberg J."/>
            <person name="Griggs A."/>
            <person name="Gujja S."/>
            <person name="Heilman E."/>
            <person name="Heiman D."/>
            <person name="Howarth C."/>
            <person name="Larson L."/>
            <person name="Lui A."/>
            <person name="MacDonald P.J.P."/>
            <person name="Mehta T."/>
            <person name="Montmayeur A."/>
            <person name="Murphy C."/>
            <person name="Neiman D."/>
            <person name="Pearson M."/>
            <person name="Priest M."/>
            <person name="Roberts A."/>
            <person name="Saif S."/>
            <person name="Shea T."/>
            <person name="Shenoy N."/>
            <person name="Sisk P."/>
            <person name="Stolte C."/>
            <person name="Sykes S."/>
            <person name="White J."/>
            <person name="Yandava C."/>
            <person name="Nusbaum C."/>
            <person name="Birren B."/>
        </authorList>
    </citation>
    <scope>NUCLEOTIDE SEQUENCE [LARGE SCALE GENOMIC DNA]</scope>
    <source>
        <strain evidence="1 2">29_1</strain>
    </source>
</reference>